<dbReference type="InterPro" id="IPR036394">
    <property type="entry name" value="Ribosomal_uL22_sf"/>
</dbReference>
<keyword evidence="2 7" id="KW-0699">rRNA-binding</keyword>
<evidence type="ECO:0000256" key="6">
    <source>
        <dbReference type="ARBA" id="ARBA00035207"/>
    </source>
</evidence>
<evidence type="ECO:0000256" key="4">
    <source>
        <dbReference type="ARBA" id="ARBA00022980"/>
    </source>
</evidence>
<evidence type="ECO:0000256" key="5">
    <source>
        <dbReference type="ARBA" id="ARBA00023274"/>
    </source>
</evidence>
<evidence type="ECO:0000256" key="3">
    <source>
        <dbReference type="ARBA" id="ARBA00022884"/>
    </source>
</evidence>
<comment type="similarity">
    <text evidence="1 7 8">Belongs to the universal ribosomal protein uL22 family.</text>
</comment>
<dbReference type="Gene3D" id="3.90.470.10">
    <property type="entry name" value="Ribosomal protein L22/L17"/>
    <property type="match status" value="1"/>
</dbReference>
<keyword evidence="5 7" id="KW-0687">Ribonucleoprotein</keyword>
<evidence type="ECO:0000256" key="1">
    <source>
        <dbReference type="ARBA" id="ARBA00009451"/>
    </source>
</evidence>
<dbReference type="NCBIfam" id="TIGR01044">
    <property type="entry name" value="rplV_bact"/>
    <property type="match status" value="1"/>
</dbReference>
<reference evidence="12" key="1">
    <citation type="journal article" date="2019" name="Int. J. Syst. Evol. Microbiol.">
        <title>The Global Catalogue of Microorganisms (GCM) 10K type strain sequencing project: providing services to taxonomists for standard genome sequencing and annotation.</title>
        <authorList>
            <consortium name="The Broad Institute Genomics Platform"/>
            <consortium name="The Broad Institute Genome Sequencing Center for Infectious Disease"/>
            <person name="Wu L."/>
            <person name="Ma J."/>
        </authorList>
    </citation>
    <scope>NUCLEOTIDE SEQUENCE [LARGE SCALE GENOMIC DNA]</scope>
    <source>
        <strain evidence="12">JCM 18326</strain>
    </source>
</reference>
<comment type="function">
    <text evidence="7 10">This protein binds specifically to 23S rRNA; its binding is stimulated by other ribosomal proteins, e.g., L4, L17, and L20. It is important during the early stages of 50S assembly. It makes multiple contacts with different domains of the 23S rRNA in the assembled 50S subunit and ribosome.</text>
</comment>
<dbReference type="PANTHER" id="PTHR13501">
    <property type="entry name" value="CHLOROPLAST 50S RIBOSOMAL PROTEIN L22-RELATED"/>
    <property type="match status" value="1"/>
</dbReference>
<evidence type="ECO:0000313" key="11">
    <source>
        <dbReference type="EMBL" id="GAA4826660.1"/>
    </source>
</evidence>
<dbReference type="EMBL" id="BAABJX010000017">
    <property type="protein sequence ID" value="GAA4826660.1"/>
    <property type="molecule type" value="Genomic_DNA"/>
</dbReference>
<evidence type="ECO:0000313" key="12">
    <source>
        <dbReference type="Proteomes" id="UP001500298"/>
    </source>
</evidence>
<comment type="function">
    <text evidence="7">The globular domain of the protein is located near the polypeptide exit tunnel on the outside of the subunit, while an extended beta-hairpin is found that lines the wall of the exit tunnel in the center of the 70S ribosome.</text>
</comment>
<organism evidence="11 12">
    <name type="scientific">Algivirga pacifica</name>
    <dbReference type="NCBI Taxonomy" id="1162670"/>
    <lineage>
        <taxon>Bacteria</taxon>
        <taxon>Pseudomonadati</taxon>
        <taxon>Bacteroidota</taxon>
        <taxon>Cytophagia</taxon>
        <taxon>Cytophagales</taxon>
        <taxon>Flammeovirgaceae</taxon>
        <taxon>Algivirga</taxon>
    </lineage>
</organism>
<keyword evidence="4 7" id="KW-0689">Ribosomal protein</keyword>
<dbReference type="Pfam" id="PF00237">
    <property type="entry name" value="Ribosomal_L22"/>
    <property type="match status" value="1"/>
</dbReference>
<dbReference type="InterPro" id="IPR047867">
    <property type="entry name" value="Ribosomal_uL22_bac/org-type"/>
</dbReference>
<gene>
    <name evidence="7 11" type="primary">rplV</name>
    <name evidence="11" type="ORF">GCM10023331_09140</name>
</gene>
<evidence type="ECO:0000256" key="2">
    <source>
        <dbReference type="ARBA" id="ARBA00022730"/>
    </source>
</evidence>
<sequence length="128" mass="14610">MEAVAKLNNCPIAPRKMRLVVDSIRGKQVIEALNLLRYEQKAGAPYVEKLLLSAIANWEQKNPEDSIEDADLFVKEVFVTQGRTLKRFRPAPQGRAHRIRKRSNHVTLIVDSIDNGLINVEFESEENE</sequence>
<dbReference type="InterPro" id="IPR005727">
    <property type="entry name" value="Ribosomal_uL22_bac/chlpt-type"/>
</dbReference>
<comment type="caution">
    <text evidence="11">The sequence shown here is derived from an EMBL/GenBank/DDBJ whole genome shotgun (WGS) entry which is preliminary data.</text>
</comment>
<dbReference type="GO" id="GO:0005840">
    <property type="term" value="C:ribosome"/>
    <property type="evidence" value="ECO:0007669"/>
    <property type="project" value="UniProtKB-KW"/>
</dbReference>
<dbReference type="HAMAP" id="MF_01331_B">
    <property type="entry name" value="Ribosomal_uL22_B"/>
    <property type="match status" value="1"/>
</dbReference>
<proteinExistence type="inferred from homology"/>
<dbReference type="InterPro" id="IPR001063">
    <property type="entry name" value="Ribosomal_uL22"/>
</dbReference>
<name>A0ABP9D6G2_9BACT</name>
<dbReference type="CDD" id="cd00336">
    <property type="entry name" value="Ribosomal_L22"/>
    <property type="match status" value="1"/>
</dbReference>
<evidence type="ECO:0000256" key="7">
    <source>
        <dbReference type="HAMAP-Rule" id="MF_01331"/>
    </source>
</evidence>
<evidence type="ECO:0000256" key="9">
    <source>
        <dbReference type="RuleBase" id="RU004006"/>
    </source>
</evidence>
<keyword evidence="12" id="KW-1185">Reference proteome</keyword>
<evidence type="ECO:0000256" key="8">
    <source>
        <dbReference type="RuleBase" id="RU004005"/>
    </source>
</evidence>
<dbReference type="RefSeq" id="WP_345369576.1">
    <property type="nucleotide sequence ID" value="NZ_BAABJX010000017.1"/>
</dbReference>
<evidence type="ECO:0000256" key="10">
    <source>
        <dbReference type="RuleBase" id="RU004008"/>
    </source>
</evidence>
<dbReference type="PANTHER" id="PTHR13501:SF8">
    <property type="entry name" value="LARGE RIBOSOMAL SUBUNIT PROTEIN UL22M"/>
    <property type="match status" value="1"/>
</dbReference>
<protein>
    <recommendedName>
        <fullName evidence="6 7">Large ribosomal subunit protein uL22</fullName>
    </recommendedName>
</protein>
<keyword evidence="3 7" id="KW-0694">RNA-binding</keyword>
<dbReference type="Proteomes" id="UP001500298">
    <property type="component" value="Unassembled WGS sequence"/>
</dbReference>
<comment type="subunit">
    <text evidence="7 9">Part of the 50S ribosomal subunit.</text>
</comment>
<accession>A0ABP9D6G2</accession>
<dbReference type="SUPFAM" id="SSF54843">
    <property type="entry name" value="Ribosomal protein L22"/>
    <property type="match status" value="1"/>
</dbReference>